<protein>
    <submittedName>
        <fullName evidence="4">PSer/pThr/pTyr-binding forkhead associated (FHA) protein</fullName>
    </submittedName>
</protein>
<dbReference type="Gene3D" id="2.60.200.20">
    <property type="match status" value="1"/>
</dbReference>
<keyword evidence="5" id="KW-1185">Reference proteome</keyword>
<organism evidence="4 5">
    <name type="scientific">Saccharothrix ecbatanensis</name>
    <dbReference type="NCBI Taxonomy" id="1105145"/>
    <lineage>
        <taxon>Bacteria</taxon>
        <taxon>Bacillati</taxon>
        <taxon>Actinomycetota</taxon>
        <taxon>Actinomycetes</taxon>
        <taxon>Pseudonocardiales</taxon>
        <taxon>Pseudonocardiaceae</taxon>
        <taxon>Saccharothrix</taxon>
    </lineage>
</organism>
<evidence type="ECO:0000256" key="1">
    <source>
        <dbReference type="ARBA" id="ARBA00022553"/>
    </source>
</evidence>
<sequence>MASAPVAGMTCAGCGVPREGRFCEECGFDNDLPAPPPRSVAAEPAQSSLWTAVVRADRAWFDEVRRREGSEAADMDFPLYCPERRFELDREQVAIGRRSRSRGTNPEIDLGSPPLDPGVSSQHAVLVARSDGGWDVVDLGSTNGTSVGDTTDVIEPNTPVEVPAGVPIRLGAWTVITLERH</sequence>
<keyword evidence="1" id="KW-0597">Phosphoprotein</keyword>
<evidence type="ECO:0000313" key="4">
    <source>
        <dbReference type="EMBL" id="MBB5807528.1"/>
    </source>
</evidence>
<dbReference type="InterPro" id="IPR000253">
    <property type="entry name" value="FHA_dom"/>
</dbReference>
<evidence type="ECO:0000313" key="5">
    <source>
        <dbReference type="Proteomes" id="UP000552097"/>
    </source>
</evidence>
<comment type="caution">
    <text evidence="4">The sequence shown here is derived from an EMBL/GenBank/DDBJ whole genome shotgun (WGS) entry which is preliminary data.</text>
</comment>
<proteinExistence type="predicted"/>
<dbReference type="InterPro" id="IPR008984">
    <property type="entry name" value="SMAD_FHA_dom_sf"/>
</dbReference>
<feature type="domain" description="FHA" evidence="3">
    <location>
        <begin position="93"/>
        <end position="152"/>
    </location>
</feature>
<evidence type="ECO:0000259" key="3">
    <source>
        <dbReference type="PROSITE" id="PS50006"/>
    </source>
</evidence>
<dbReference type="AlphaFoldDB" id="A0A7W9HSB8"/>
<dbReference type="PANTHER" id="PTHR23308">
    <property type="entry name" value="NUCLEAR INHIBITOR OF PROTEIN PHOSPHATASE-1"/>
    <property type="match status" value="1"/>
</dbReference>
<dbReference type="Pfam" id="PF00498">
    <property type="entry name" value="FHA"/>
    <property type="match status" value="1"/>
</dbReference>
<dbReference type="SUPFAM" id="SSF49879">
    <property type="entry name" value="SMAD/FHA domain"/>
    <property type="match status" value="1"/>
</dbReference>
<name>A0A7W9HSB8_9PSEU</name>
<dbReference type="Proteomes" id="UP000552097">
    <property type="component" value="Unassembled WGS sequence"/>
</dbReference>
<accession>A0A7W9HSB8</accession>
<dbReference type="InterPro" id="IPR050923">
    <property type="entry name" value="Cell_Proc_Reg/RNA_Proc"/>
</dbReference>
<dbReference type="SMART" id="SM00240">
    <property type="entry name" value="FHA"/>
    <property type="match status" value="1"/>
</dbReference>
<dbReference type="RefSeq" id="WP_312869677.1">
    <property type="nucleotide sequence ID" value="NZ_JACHMO010000001.1"/>
</dbReference>
<feature type="region of interest" description="Disordered" evidence="2">
    <location>
        <begin position="96"/>
        <end position="120"/>
    </location>
</feature>
<dbReference type="PROSITE" id="PS50006">
    <property type="entry name" value="FHA_DOMAIN"/>
    <property type="match status" value="1"/>
</dbReference>
<dbReference type="EMBL" id="JACHMO010000001">
    <property type="protein sequence ID" value="MBB5807528.1"/>
    <property type="molecule type" value="Genomic_DNA"/>
</dbReference>
<reference evidence="4 5" key="1">
    <citation type="submission" date="2020-08" db="EMBL/GenBank/DDBJ databases">
        <title>Sequencing the genomes of 1000 actinobacteria strains.</title>
        <authorList>
            <person name="Klenk H.-P."/>
        </authorList>
    </citation>
    <scope>NUCLEOTIDE SEQUENCE [LARGE SCALE GENOMIC DNA]</scope>
    <source>
        <strain evidence="4 5">DSM 45486</strain>
    </source>
</reference>
<evidence type="ECO:0000256" key="2">
    <source>
        <dbReference type="SAM" id="MobiDB-lite"/>
    </source>
</evidence>
<gene>
    <name evidence="4" type="ORF">F4560_007296</name>
</gene>